<accession>A0A0S3F5U8</accession>
<dbReference type="OrthoDB" id="7596163at2"/>
<gene>
    <name evidence="1" type="ORF">ATN00_21910</name>
</gene>
<reference evidence="1 2" key="1">
    <citation type="submission" date="2015-11" db="EMBL/GenBank/DDBJ databases">
        <title>A Two-component Flavoprotein Monooxygenase System MeaXY Responsible for para-Hydroxylation of 2-Methyl-6-ethylaniline and 2,6-Diethylaniline in Sphingobium baderi DE-13.</title>
        <authorList>
            <person name="Cheng M."/>
            <person name="Meng Q."/>
            <person name="Yang Y."/>
            <person name="Chu C."/>
            <person name="Yan X."/>
            <person name="He J."/>
            <person name="Li S."/>
        </authorList>
    </citation>
    <scope>NUCLEOTIDE SEQUENCE [LARGE SCALE GENOMIC DNA]</scope>
    <source>
        <strain evidence="1 2">DE-13</strain>
        <plasmid evidence="1 2">pDE3</plasmid>
    </source>
</reference>
<dbReference type="RefSeq" id="WP_048575073.1">
    <property type="nucleotide sequence ID" value="NZ_CP013267.1"/>
</dbReference>
<proteinExistence type="predicted"/>
<sequence>MLEYLRKLLAERTDSVTVTITSHYQSYPRSGVYDVDDIGIAIECQGHNYCLPWAAISEIEIED</sequence>
<dbReference type="AlphaFoldDB" id="A0A0S3F5U8"/>
<evidence type="ECO:0000313" key="1">
    <source>
        <dbReference type="EMBL" id="ALR23158.1"/>
    </source>
</evidence>
<keyword evidence="1" id="KW-0614">Plasmid</keyword>
<dbReference type="KEGG" id="sbd:ATN00_21910"/>
<evidence type="ECO:0000313" key="2">
    <source>
        <dbReference type="Proteomes" id="UP000056968"/>
    </source>
</evidence>
<organism evidence="1 2">
    <name type="scientific">Sphingobium baderi</name>
    <dbReference type="NCBI Taxonomy" id="1332080"/>
    <lineage>
        <taxon>Bacteria</taxon>
        <taxon>Pseudomonadati</taxon>
        <taxon>Pseudomonadota</taxon>
        <taxon>Alphaproteobacteria</taxon>
        <taxon>Sphingomonadales</taxon>
        <taxon>Sphingomonadaceae</taxon>
        <taxon>Sphingobium</taxon>
    </lineage>
</organism>
<dbReference type="EMBL" id="CP013267">
    <property type="protein sequence ID" value="ALR23158.1"/>
    <property type="molecule type" value="Genomic_DNA"/>
</dbReference>
<keyword evidence="2" id="KW-1185">Reference proteome</keyword>
<protein>
    <submittedName>
        <fullName evidence="1">Uncharacterized protein</fullName>
    </submittedName>
</protein>
<name>A0A0S3F5U8_9SPHN</name>
<dbReference type="Proteomes" id="UP000056968">
    <property type="component" value="Plasmid pDE3"/>
</dbReference>
<geneLocation type="plasmid" evidence="1 2">
    <name>pDE3</name>
</geneLocation>